<dbReference type="AlphaFoldDB" id="A0A512IBP1"/>
<evidence type="ECO:0000259" key="1">
    <source>
        <dbReference type="PROSITE" id="PS51819"/>
    </source>
</evidence>
<organism evidence="2 3">
    <name type="scientific">Kocuria turfanensis</name>
    <dbReference type="NCBI Taxonomy" id="388357"/>
    <lineage>
        <taxon>Bacteria</taxon>
        <taxon>Bacillati</taxon>
        <taxon>Actinomycetota</taxon>
        <taxon>Actinomycetes</taxon>
        <taxon>Micrococcales</taxon>
        <taxon>Micrococcaceae</taxon>
        <taxon>Kocuria</taxon>
    </lineage>
</organism>
<accession>A0A512IBP1</accession>
<dbReference type="InterPro" id="IPR029068">
    <property type="entry name" value="Glyas_Bleomycin-R_OHBP_Dase"/>
</dbReference>
<dbReference type="InterPro" id="IPR004360">
    <property type="entry name" value="Glyas_Fos-R_dOase_dom"/>
</dbReference>
<dbReference type="PROSITE" id="PS51819">
    <property type="entry name" value="VOC"/>
    <property type="match status" value="2"/>
</dbReference>
<dbReference type="PANTHER" id="PTHR33993">
    <property type="entry name" value="GLYOXALASE-RELATED"/>
    <property type="match status" value="1"/>
</dbReference>
<dbReference type="InterPro" id="IPR037523">
    <property type="entry name" value="VOC_core"/>
</dbReference>
<dbReference type="PANTHER" id="PTHR33993:SF10">
    <property type="entry name" value="CONSERVED PROTEIN"/>
    <property type="match status" value="1"/>
</dbReference>
<dbReference type="RefSeq" id="WP_062735105.1">
    <property type="nucleotide sequence ID" value="NZ_BJZS01000031.1"/>
</dbReference>
<keyword evidence="3" id="KW-1185">Reference proteome</keyword>
<name>A0A512IBP1_9MICC</name>
<feature type="domain" description="VOC" evidence="1">
    <location>
        <begin position="151"/>
        <end position="267"/>
    </location>
</feature>
<sequence length="271" mass="28709">MSTHTNPWPAGTPCWVDLMASDLERTQAFYRDVLGWTYSASQPEYGGYCNAMLDGSGSTSGDGDGDPVAGLSPTMEGMENAPHVWSVYLATDDIAAHAAKAAEAGATPVYEPMEVGPFGSMGMWVDPTGSTFGMWQAKEHTGFRRVDEPGTVAWCDLMTDDPGTARNFYGSVFDYRYQDIGDDSMPYAMFSVPGGERPAGGIGGPDPNADGAQPGWGVAFQVEDVDAAAERVRRAGGSITAEPSDFEYGRMAVATGPDGETFVIMTPSASM</sequence>
<evidence type="ECO:0000313" key="3">
    <source>
        <dbReference type="Proteomes" id="UP000321103"/>
    </source>
</evidence>
<gene>
    <name evidence="2" type="ORF">KTU01_11700</name>
</gene>
<feature type="domain" description="VOC" evidence="1">
    <location>
        <begin position="12"/>
        <end position="137"/>
    </location>
</feature>
<dbReference type="Pfam" id="PF00903">
    <property type="entry name" value="Glyoxalase"/>
    <property type="match status" value="2"/>
</dbReference>
<protein>
    <submittedName>
        <fullName evidence="2">Glyoxalase</fullName>
    </submittedName>
</protein>
<dbReference type="Gene3D" id="3.10.180.10">
    <property type="entry name" value="2,3-Dihydroxybiphenyl 1,2-Dioxygenase, domain 1"/>
    <property type="match status" value="2"/>
</dbReference>
<evidence type="ECO:0000313" key="2">
    <source>
        <dbReference type="EMBL" id="GEO95047.1"/>
    </source>
</evidence>
<reference evidence="2 3" key="1">
    <citation type="submission" date="2019-07" db="EMBL/GenBank/DDBJ databases">
        <title>Whole genome shotgun sequence of Kocuria turfanensis NBRC 107627.</title>
        <authorList>
            <person name="Hosoyama A."/>
            <person name="Uohara A."/>
            <person name="Ohji S."/>
            <person name="Ichikawa N."/>
        </authorList>
    </citation>
    <scope>NUCLEOTIDE SEQUENCE [LARGE SCALE GENOMIC DNA]</scope>
    <source>
        <strain evidence="2 3">NBRC 107627</strain>
    </source>
</reference>
<proteinExistence type="predicted"/>
<comment type="caution">
    <text evidence="2">The sequence shown here is derived from an EMBL/GenBank/DDBJ whole genome shotgun (WGS) entry which is preliminary data.</text>
</comment>
<dbReference type="Proteomes" id="UP000321103">
    <property type="component" value="Unassembled WGS sequence"/>
</dbReference>
<dbReference type="InterPro" id="IPR052164">
    <property type="entry name" value="Anthracycline_SecMetBiosynth"/>
</dbReference>
<dbReference type="EMBL" id="BJZS01000031">
    <property type="protein sequence ID" value="GEO95047.1"/>
    <property type="molecule type" value="Genomic_DNA"/>
</dbReference>
<dbReference type="STRING" id="388357.GCA_001580365_01350"/>
<dbReference type="SUPFAM" id="SSF54593">
    <property type="entry name" value="Glyoxalase/Bleomycin resistance protein/Dihydroxybiphenyl dioxygenase"/>
    <property type="match status" value="2"/>
</dbReference>
<dbReference type="CDD" id="cd07247">
    <property type="entry name" value="SgaA_N_like"/>
    <property type="match status" value="2"/>
</dbReference>